<dbReference type="Pfam" id="PF00881">
    <property type="entry name" value="Nitroreductase"/>
    <property type="match status" value="1"/>
</dbReference>
<dbReference type="Proteomes" id="UP000599074">
    <property type="component" value="Unassembled WGS sequence"/>
</dbReference>
<organism evidence="2 3">
    <name type="scientific">Planosporangium mesophilum</name>
    <dbReference type="NCBI Taxonomy" id="689768"/>
    <lineage>
        <taxon>Bacteria</taxon>
        <taxon>Bacillati</taxon>
        <taxon>Actinomycetota</taxon>
        <taxon>Actinomycetes</taxon>
        <taxon>Micromonosporales</taxon>
        <taxon>Micromonosporaceae</taxon>
        <taxon>Planosporangium</taxon>
    </lineage>
</organism>
<evidence type="ECO:0000313" key="2">
    <source>
        <dbReference type="EMBL" id="GII26509.1"/>
    </source>
</evidence>
<dbReference type="Gene3D" id="3.40.109.10">
    <property type="entry name" value="NADH Oxidase"/>
    <property type="match status" value="2"/>
</dbReference>
<dbReference type="EMBL" id="BOON01000083">
    <property type="protein sequence ID" value="GII26509.1"/>
    <property type="molecule type" value="Genomic_DNA"/>
</dbReference>
<sequence length="513" mass="53875">MDGGEVARLFHHETNHGAGHWPEPKVPGFVPMDPRNRPLPFKRYPQARVHPLPADLPSWGAPAAEALSGRVPPDGATVDLELLARLLYHSAGVTRVAAADGSVWFRAAPSAGNLHPLEVYAVAGAVAGLNAGLYHFAPDVFGVEELAAVDCRAAVADAVAVPEVAASPALLVVTGIPWRTAWKYGERGWRHVYWDAGSLLANLLAVAEAYGLRARVLLGFVDSALCRQLGIDGVAEFPLAVITIGTSDAPVGALSGSCEPDLAAAPLSPAPIEFRLITRAQQAGNLDTAEQVAAWRAAAVDGSASAPASVEPPPGIAAEPIESVILRRGSTRRMRRGVVPAELLHWGMGVATRQAPVDAVPAGASLLSHELAIHAVRGLEPGLYHWVDGAPRPYRTSPEQTVRRLSQHLCLDQPLGGDSAYTDFSCAELERVLDGYGDRGYRVAQLEAGLSAGRLQLAAFALGHGGTGLTFSDEDVSAAFGTRAACMLAVAIGIPAYRSRPGGPPGRPARLTW</sequence>
<name>A0A8J3X4D6_9ACTN</name>
<dbReference type="RefSeq" id="WP_168118330.1">
    <property type="nucleotide sequence ID" value="NZ_BOON01000083.1"/>
</dbReference>
<evidence type="ECO:0000259" key="1">
    <source>
        <dbReference type="Pfam" id="PF00881"/>
    </source>
</evidence>
<proteinExistence type="predicted"/>
<reference evidence="2" key="1">
    <citation type="submission" date="2021-01" db="EMBL/GenBank/DDBJ databases">
        <title>Whole genome shotgun sequence of Planosporangium mesophilum NBRC 109066.</title>
        <authorList>
            <person name="Komaki H."/>
            <person name="Tamura T."/>
        </authorList>
    </citation>
    <scope>NUCLEOTIDE SEQUENCE</scope>
    <source>
        <strain evidence="2">NBRC 109066</strain>
    </source>
</reference>
<gene>
    <name evidence="2" type="ORF">Pme01_61060</name>
</gene>
<accession>A0A8J3X4D6</accession>
<dbReference type="InterPro" id="IPR020051">
    <property type="entry name" value="SagB-type_dehydrogenase"/>
</dbReference>
<dbReference type="NCBIfam" id="TIGR03605">
    <property type="entry name" value="antibiot_sagB"/>
    <property type="match status" value="1"/>
</dbReference>
<dbReference type="InterPro" id="IPR000415">
    <property type="entry name" value="Nitroreductase-like"/>
</dbReference>
<dbReference type="AlphaFoldDB" id="A0A8J3X4D6"/>
<keyword evidence="3" id="KW-1185">Reference proteome</keyword>
<feature type="domain" description="Nitroreductase" evidence="1">
    <location>
        <begin position="78"/>
        <end position="245"/>
    </location>
</feature>
<dbReference type="CDD" id="cd02142">
    <property type="entry name" value="McbC_SagB-like_oxidoreductase"/>
    <property type="match status" value="1"/>
</dbReference>
<comment type="caution">
    <text evidence="2">The sequence shown here is derived from an EMBL/GenBank/DDBJ whole genome shotgun (WGS) entry which is preliminary data.</text>
</comment>
<dbReference type="GO" id="GO:0016491">
    <property type="term" value="F:oxidoreductase activity"/>
    <property type="evidence" value="ECO:0007669"/>
    <property type="project" value="InterPro"/>
</dbReference>
<dbReference type="PANTHER" id="PTHR42741">
    <property type="entry name" value="NITROREDUCTASE FAMILY PROTEIN"/>
    <property type="match status" value="1"/>
</dbReference>
<protein>
    <recommendedName>
        <fullName evidence="1">Nitroreductase domain-containing protein</fullName>
    </recommendedName>
</protein>
<dbReference type="PANTHER" id="PTHR42741:SF3">
    <property type="entry name" value="NITROREDUCTASE FAMILY PROTEIN"/>
    <property type="match status" value="1"/>
</dbReference>
<dbReference type="InterPro" id="IPR029479">
    <property type="entry name" value="Nitroreductase"/>
</dbReference>
<dbReference type="SUPFAM" id="SSF55469">
    <property type="entry name" value="FMN-dependent nitroreductase-like"/>
    <property type="match status" value="2"/>
</dbReference>
<evidence type="ECO:0000313" key="3">
    <source>
        <dbReference type="Proteomes" id="UP000599074"/>
    </source>
</evidence>